<accession>A0A833J0V2</accession>
<dbReference type="AlphaFoldDB" id="A0A833J0V2"/>
<sequence>MQSTRPPQRRRIYPTSQGTLVPRDPNPIPDRIGAPKKP</sequence>
<comment type="caution">
    <text evidence="2">The sequence shown here is derived from an EMBL/GenBank/DDBJ whole genome shotgun (WGS) entry which is preliminary data.</text>
</comment>
<protein>
    <submittedName>
        <fullName evidence="2">Uncharacterized protein</fullName>
    </submittedName>
</protein>
<dbReference type="Proteomes" id="UP000469949">
    <property type="component" value="Unassembled WGS sequence"/>
</dbReference>
<name>A0A833J0V2_9HYPH</name>
<reference evidence="2 3" key="1">
    <citation type="submission" date="2019-10" db="EMBL/GenBank/DDBJ databases">
        <title>Draft Genome Sequence of the Caffeine Degrading Methylotroph Methylorubrum populi PINKEL.</title>
        <authorList>
            <person name="Dawson S.C."/>
            <person name="Zhang X."/>
            <person name="Wright M.E."/>
            <person name="Sharma G."/>
            <person name="Langner J.T."/>
            <person name="Ditty J.L."/>
            <person name="Subuyuj G.A."/>
        </authorList>
    </citation>
    <scope>NUCLEOTIDE SEQUENCE [LARGE SCALE GENOMIC DNA]</scope>
    <source>
        <strain evidence="2 3">Pinkel</strain>
    </source>
</reference>
<dbReference type="EMBL" id="WEKV01000020">
    <property type="protein sequence ID" value="KAB7782064.1"/>
    <property type="molecule type" value="Genomic_DNA"/>
</dbReference>
<feature type="region of interest" description="Disordered" evidence="1">
    <location>
        <begin position="1"/>
        <end position="38"/>
    </location>
</feature>
<evidence type="ECO:0000256" key="1">
    <source>
        <dbReference type="SAM" id="MobiDB-lite"/>
    </source>
</evidence>
<gene>
    <name evidence="2" type="ORF">F8B43_4819</name>
</gene>
<evidence type="ECO:0000313" key="2">
    <source>
        <dbReference type="EMBL" id="KAB7782064.1"/>
    </source>
</evidence>
<evidence type="ECO:0000313" key="3">
    <source>
        <dbReference type="Proteomes" id="UP000469949"/>
    </source>
</evidence>
<proteinExistence type="predicted"/>
<organism evidence="2 3">
    <name type="scientific">Methylorubrum populi</name>
    <dbReference type="NCBI Taxonomy" id="223967"/>
    <lineage>
        <taxon>Bacteria</taxon>
        <taxon>Pseudomonadati</taxon>
        <taxon>Pseudomonadota</taxon>
        <taxon>Alphaproteobacteria</taxon>
        <taxon>Hyphomicrobiales</taxon>
        <taxon>Methylobacteriaceae</taxon>
        <taxon>Methylorubrum</taxon>
    </lineage>
</organism>